<reference evidence="3 4" key="1">
    <citation type="submission" date="2016-09" db="EMBL/GenBank/DDBJ databases">
        <title>Complete genome sequence of the Lysinibacillus sphaericus LMG 22257, a specie of Bacillus with ureolytic activity that can effectively biodeposit calcium carbonate.</title>
        <authorList>
            <person name="Yan W."/>
        </authorList>
    </citation>
    <scope>NUCLEOTIDE SEQUENCE [LARGE SCALE GENOMIC DNA]</scope>
    <source>
        <strain evidence="3 4">LMG 22257</strain>
    </source>
</reference>
<name>A0A1D8JFJ4_9BACL</name>
<dbReference type="Gene3D" id="3.40.190.10">
    <property type="entry name" value="Periplasmic binding protein-like II"/>
    <property type="match status" value="1"/>
</dbReference>
<dbReference type="Pfam" id="PF03480">
    <property type="entry name" value="DctP"/>
    <property type="match status" value="1"/>
</dbReference>
<proteinExistence type="predicted"/>
<dbReference type="SUPFAM" id="SSF53850">
    <property type="entry name" value="Periplasmic binding protein-like II"/>
    <property type="match status" value="1"/>
</dbReference>
<feature type="signal peptide" evidence="2">
    <location>
        <begin position="1"/>
        <end position="27"/>
    </location>
</feature>
<dbReference type="PROSITE" id="PS51257">
    <property type="entry name" value="PROKAR_LIPOPROTEIN"/>
    <property type="match status" value="1"/>
</dbReference>
<keyword evidence="1 2" id="KW-0732">Signal</keyword>
<evidence type="ECO:0000256" key="1">
    <source>
        <dbReference type="ARBA" id="ARBA00022729"/>
    </source>
</evidence>
<dbReference type="RefSeq" id="WP_075527611.1">
    <property type="nucleotide sequence ID" value="NZ_CP017560.1"/>
</dbReference>
<feature type="chain" id="PRO_5009109016" description="ABC transporter substrate-binding protein" evidence="2">
    <location>
        <begin position="28"/>
        <end position="375"/>
    </location>
</feature>
<evidence type="ECO:0008006" key="5">
    <source>
        <dbReference type="Google" id="ProtNLM"/>
    </source>
</evidence>
<dbReference type="InterPro" id="IPR018389">
    <property type="entry name" value="DctP_fam"/>
</dbReference>
<evidence type="ECO:0000313" key="3">
    <source>
        <dbReference type="EMBL" id="AOV07480.1"/>
    </source>
</evidence>
<dbReference type="PANTHER" id="PTHR33376:SF5">
    <property type="entry name" value="EXTRACYTOPLASMIC SOLUTE RECEPTOR PROTEIN"/>
    <property type="match status" value="1"/>
</dbReference>
<dbReference type="Proteomes" id="UP000185746">
    <property type="component" value="Chromosome"/>
</dbReference>
<dbReference type="Gene3D" id="3.40.190.170">
    <property type="entry name" value="Bacterial extracellular solute-binding protein, family 7"/>
    <property type="match status" value="1"/>
</dbReference>
<dbReference type="EMBL" id="CP017560">
    <property type="protein sequence ID" value="AOV07480.1"/>
    <property type="molecule type" value="Genomic_DNA"/>
</dbReference>
<protein>
    <recommendedName>
        <fullName evidence="5">ABC transporter substrate-binding protein</fullName>
    </recommendedName>
</protein>
<dbReference type="GO" id="GO:0055085">
    <property type="term" value="P:transmembrane transport"/>
    <property type="evidence" value="ECO:0007669"/>
    <property type="project" value="InterPro"/>
</dbReference>
<accession>A0A1D8JFJ4</accession>
<gene>
    <name evidence="3" type="ORF">BI350_07985</name>
</gene>
<dbReference type="PANTHER" id="PTHR33376">
    <property type="match status" value="1"/>
</dbReference>
<sequence length="375" mass="41764">MNKRLITLLSSALIVLLTLTACLEKEAETQSASSEGSASETSNKKFTWKYSTIYAEGSIQYERDKRFKELVEALSNGQMELELHPVGVLSDAGQLLDTVSEGTIEIGGDWPGTWSGRNTAFSLLGTQTGLTAFDYIMWIEQGGGRDVYNEIYGQYNLVYFPYNAPSNESGIRTNEPIRSLEDLKGKNIRFVGTVQERVLQKLGGNPMNVPAHELYEAVQRGVIDGLEFAGPAGDRAMNFHEVTDYVAAPGWHQTASVTGVMINKDAWETLPDHLKNVIEVASKTTMFETTFKELYMDAEASAEMAKAGIEVNFYPEEDLEKVQGIIGDVLDELAVENKDFAKVLDSQSEFMSDYAEYREMQKPWGFGVNSDLFKR</sequence>
<evidence type="ECO:0000313" key="4">
    <source>
        <dbReference type="Proteomes" id="UP000185746"/>
    </source>
</evidence>
<organism evidence="3 4">
    <name type="scientific">Sporosarcina ureilytica</name>
    <dbReference type="NCBI Taxonomy" id="298596"/>
    <lineage>
        <taxon>Bacteria</taxon>
        <taxon>Bacillati</taxon>
        <taxon>Bacillota</taxon>
        <taxon>Bacilli</taxon>
        <taxon>Bacillales</taxon>
        <taxon>Caryophanaceae</taxon>
        <taxon>Sporosarcina</taxon>
    </lineage>
</organism>
<dbReference type="NCBIfam" id="NF037995">
    <property type="entry name" value="TRAP_S1"/>
    <property type="match status" value="1"/>
</dbReference>
<keyword evidence="4" id="KW-1185">Reference proteome</keyword>
<dbReference type="AlphaFoldDB" id="A0A1D8JFJ4"/>
<dbReference type="KEGG" id="surl:BI350_07985"/>
<dbReference type="InterPro" id="IPR038404">
    <property type="entry name" value="TRAP_DctP_sf"/>
</dbReference>
<evidence type="ECO:0000256" key="2">
    <source>
        <dbReference type="SAM" id="SignalP"/>
    </source>
</evidence>